<gene>
    <name evidence="2" type="ORF">LEMA_P032090.1</name>
</gene>
<dbReference type="HOGENOM" id="CLU_431457_0_0_1"/>
<feature type="compositionally biased region" description="Low complexity" evidence="1">
    <location>
        <begin position="450"/>
        <end position="466"/>
    </location>
</feature>
<proteinExistence type="predicted"/>
<feature type="region of interest" description="Disordered" evidence="1">
    <location>
        <begin position="359"/>
        <end position="398"/>
    </location>
</feature>
<dbReference type="EMBL" id="FP929127">
    <property type="protein sequence ID" value="CBX96057.1"/>
    <property type="molecule type" value="Genomic_DNA"/>
</dbReference>
<dbReference type="OrthoDB" id="4158477at2759"/>
<organism evidence="3">
    <name type="scientific">Leptosphaeria maculans (strain JN3 / isolate v23.1.3 / race Av1-4-5-6-7-8)</name>
    <name type="common">Blackleg fungus</name>
    <name type="synonym">Phoma lingam</name>
    <dbReference type="NCBI Taxonomy" id="985895"/>
    <lineage>
        <taxon>Eukaryota</taxon>
        <taxon>Fungi</taxon>
        <taxon>Dikarya</taxon>
        <taxon>Ascomycota</taxon>
        <taxon>Pezizomycotina</taxon>
        <taxon>Dothideomycetes</taxon>
        <taxon>Pleosporomycetidae</taxon>
        <taxon>Pleosporales</taxon>
        <taxon>Pleosporineae</taxon>
        <taxon>Leptosphaeriaceae</taxon>
        <taxon>Plenodomus</taxon>
        <taxon>Plenodomus lingam/Leptosphaeria maculans species complex</taxon>
    </lineage>
</organism>
<dbReference type="Proteomes" id="UP000002668">
    <property type="component" value="Genome"/>
</dbReference>
<evidence type="ECO:0000256" key="1">
    <source>
        <dbReference type="SAM" id="MobiDB-lite"/>
    </source>
</evidence>
<sequence length="568" mass="61417">MKYALVFAATAAASYDAYGSYPVKCTSAVMKPSTTPEPVGYTTIHPGYGKQPVTVTSQHQPYPTCVSAGYGGKECGKWEDDMYVSTTIKDYDQKVITVTEVTQPVTVYHTKYTITHSATGKMGYPTASAGYALPSGISNKTVSAGCWYELYEKVEEVPYNKLGRHAMAGYPGSGLYPEGDKKQPVYVKEYKGGKWSEYEHVYSYGIPKEEVTTYGKPGVYTVPAKTVIVDYPVAHPAEATKTAKAGETCTYGVQYIDAKRTGYVTGAYGAYETKVIDGEPVTETVVKYTTVYLTSTGKVMVAEPTTTVYDHDTMVAYPTADSYAPGVYKHEAKTITVTKGGEAYTCSYEQAKKYSATQHNDKYPAYPAATPAKSDKDDHKPSAIPSKPTAGDHYPVYPTYPAKSDASYKHEYPASSIPIVHSKSHETSHPHPAPTPVDGGKYPHSEYPAKSTSSSCPSSTPVKPSVYTPVHGHPEPSPSVPAHGDKYPAHSAPAPVPAKSSAAYPVYPAEPYHAQPTPVKPSAIYPAEPYHAQPTPVKPSAMYPAEPYKAGPGYIRRGSILERRARAL</sequence>
<feature type="compositionally biased region" description="Low complexity" evidence="1">
    <location>
        <begin position="363"/>
        <end position="372"/>
    </location>
</feature>
<dbReference type="eggNOG" id="ENOG502QPQC">
    <property type="taxonomic scope" value="Eukaryota"/>
</dbReference>
<feature type="region of interest" description="Disordered" evidence="1">
    <location>
        <begin position="422"/>
        <end position="494"/>
    </location>
</feature>
<dbReference type="AlphaFoldDB" id="E4ZWT1"/>
<dbReference type="VEuPathDB" id="FungiDB:LEMA_P032090.1"/>
<evidence type="ECO:0000313" key="2">
    <source>
        <dbReference type="EMBL" id="CBX96057.1"/>
    </source>
</evidence>
<protein>
    <submittedName>
        <fullName evidence="2">Predicted protein</fullName>
    </submittedName>
</protein>
<dbReference type="STRING" id="985895.E4ZWT1"/>
<name>E4ZWT1_LEPMJ</name>
<reference evidence="3" key="1">
    <citation type="journal article" date="2011" name="Nat. Commun.">
        <title>Effector diversification within compartments of the Leptosphaeria maculans genome affected by Repeat-Induced Point mutations.</title>
        <authorList>
            <person name="Rouxel T."/>
            <person name="Grandaubert J."/>
            <person name="Hane J.K."/>
            <person name="Hoede C."/>
            <person name="van de Wouw A.P."/>
            <person name="Couloux A."/>
            <person name="Dominguez V."/>
            <person name="Anthouard V."/>
            <person name="Bally P."/>
            <person name="Bourras S."/>
            <person name="Cozijnsen A.J."/>
            <person name="Ciuffetti L.M."/>
            <person name="Degrave A."/>
            <person name="Dilmaghani A."/>
            <person name="Duret L."/>
            <person name="Fudal I."/>
            <person name="Goodwin S.B."/>
            <person name="Gout L."/>
            <person name="Glaser N."/>
            <person name="Linglin J."/>
            <person name="Kema G.H.J."/>
            <person name="Lapalu N."/>
            <person name="Lawrence C.B."/>
            <person name="May K."/>
            <person name="Meyer M."/>
            <person name="Ollivier B."/>
            <person name="Poulain J."/>
            <person name="Schoch C.L."/>
            <person name="Simon A."/>
            <person name="Spatafora J.W."/>
            <person name="Stachowiak A."/>
            <person name="Turgeon B.G."/>
            <person name="Tyler B.M."/>
            <person name="Vincent D."/>
            <person name="Weissenbach J."/>
            <person name="Amselem J."/>
            <person name="Quesneville H."/>
            <person name="Oliver R.P."/>
            <person name="Wincker P."/>
            <person name="Balesdent M.-H."/>
            <person name="Howlett B.J."/>
        </authorList>
    </citation>
    <scope>NUCLEOTIDE SEQUENCE [LARGE SCALE GENOMIC DNA]</scope>
    <source>
        <strain evidence="3">JN3 / isolate v23.1.3 / race Av1-4-5-6-7-8</strain>
    </source>
</reference>
<dbReference type="InParanoid" id="E4ZWT1"/>
<dbReference type="GeneID" id="13288515"/>
<accession>E4ZWT1</accession>
<dbReference type="OMA" id="CAKWGED"/>
<keyword evidence="3" id="KW-1185">Reference proteome</keyword>
<evidence type="ECO:0000313" key="3">
    <source>
        <dbReference type="Proteomes" id="UP000002668"/>
    </source>
</evidence>